<evidence type="ECO:0000313" key="1">
    <source>
        <dbReference type="EMBL" id="GAX26697.1"/>
    </source>
</evidence>
<proteinExistence type="predicted"/>
<gene>
    <name evidence="1" type="ORF">FisN_2Hu356</name>
</gene>
<dbReference type="AlphaFoldDB" id="A0A1Z5KKH7"/>
<reference evidence="1 2" key="1">
    <citation type="journal article" date="2015" name="Plant Cell">
        <title>Oil accumulation by the oleaginous diatom Fistulifera solaris as revealed by the genome and transcriptome.</title>
        <authorList>
            <person name="Tanaka T."/>
            <person name="Maeda Y."/>
            <person name="Veluchamy A."/>
            <person name="Tanaka M."/>
            <person name="Abida H."/>
            <person name="Marechal E."/>
            <person name="Bowler C."/>
            <person name="Muto M."/>
            <person name="Sunaga Y."/>
            <person name="Tanaka M."/>
            <person name="Yoshino T."/>
            <person name="Taniguchi T."/>
            <person name="Fukuda Y."/>
            <person name="Nemoto M."/>
            <person name="Matsumoto M."/>
            <person name="Wong P.S."/>
            <person name="Aburatani S."/>
            <person name="Fujibuchi W."/>
        </authorList>
    </citation>
    <scope>NUCLEOTIDE SEQUENCE [LARGE SCALE GENOMIC DNA]</scope>
    <source>
        <strain evidence="1 2">JPCC DA0580</strain>
    </source>
</reference>
<comment type="caution">
    <text evidence="1">The sequence shown here is derived from an EMBL/GenBank/DDBJ whole genome shotgun (WGS) entry which is preliminary data.</text>
</comment>
<evidence type="ECO:0000313" key="2">
    <source>
        <dbReference type="Proteomes" id="UP000198406"/>
    </source>
</evidence>
<dbReference type="EMBL" id="BDSP01000251">
    <property type="protein sequence ID" value="GAX26697.1"/>
    <property type="molecule type" value="Genomic_DNA"/>
</dbReference>
<accession>A0A1Z5KKH7</accession>
<name>A0A1Z5KKH7_FISSO</name>
<dbReference type="InParanoid" id="A0A1Z5KKH7"/>
<keyword evidence="2" id="KW-1185">Reference proteome</keyword>
<dbReference type="Proteomes" id="UP000198406">
    <property type="component" value="Unassembled WGS sequence"/>
</dbReference>
<organism evidence="1 2">
    <name type="scientific">Fistulifera solaris</name>
    <name type="common">Oleaginous diatom</name>
    <dbReference type="NCBI Taxonomy" id="1519565"/>
    <lineage>
        <taxon>Eukaryota</taxon>
        <taxon>Sar</taxon>
        <taxon>Stramenopiles</taxon>
        <taxon>Ochrophyta</taxon>
        <taxon>Bacillariophyta</taxon>
        <taxon>Bacillariophyceae</taxon>
        <taxon>Bacillariophycidae</taxon>
        <taxon>Naviculales</taxon>
        <taxon>Naviculaceae</taxon>
        <taxon>Fistulifera</taxon>
    </lineage>
</organism>
<sequence length="223" mass="24940">MNSCSPSPSQQNNLAIELLFQGKVAEAKALFREAIANTKNVLGYAEYVTLVVPSSSPSPKLRGVLLPQELKEYQARQDRCAIPMFHKVFVTPEHVGPENLDLVSASIFYNLAVTNSIGKNECASYNLEHRLYSLSTEMLNASGYFHDPSCCLLLLALCNNIAQSSFCDGRVDETRAALREMLYLLESRPRDDSMEEQDVQFFYLNTLLMKHCDQMQSICSPAA</sequence>
<protein>
    <submittedName>
        <fullName evidence="1">Uncharacterized protein</fullName>
    </submittedName>
</protein>
<dbReference type="Pfam" id="PF13374">
    <property type="entry name" value="TPR_10"/>
    <property type="match status" value="1"/>
</dbReference>